<protein>
    <submittedName>
        <fullName evidence="5">Putative transcriptional regulator</fullName>
    </submittedName>
</protein>
<comment type="similarity">
    <text evidence="1">Belongs to the BlaI transcriptional regulatory family.</text>
</comment>
<name>A0A4Q7N612_9BACT</name>
<dbReference type="Proteomes" id="UP000293874">
    <property type="component" value="Unassembled WGS sequence"/>
</dbReference>
<evidence type="ECO:0000256" key="1">
    <source>
        <dbReference type="ARBA" id="ARBA00011046"/>
    </source>
</evidence>
<dbReference type="InterPro" id="IPR005650">
    <property type="entry name" value="BlaI_family"/>
</dbReference>
<dbReference type="PIRSF" id="PIRSF019455">
    <property type="entry name" value="CopR_AtkY"/>
    <property type="match status" value="1"/>
</dbReference>
<dbReference type="RefSeq" id="WP_130540804.1">
    <property type="nucleotide sequence ID" value="NZ_CP042431.1"/>
</dbReference>
<comment type="caution">
    <text evidence="5">The sequence shown here is derived from an EMBL/GenBank/DDBJ whole genome shotgun (WGS) entry which is preliminary data.</text>
</comment>
<evidence type="ECO:0000256" key="2">
    <source>
        <dbReference type="ARBA" id="ARBA00023015"/>
    </source>
</evidence>
<keyword evidence="4" id="KW-0804">Transcription</keyword>
<accession>A0A4Q7N612</accession>
<gene>
    <name evidence="5" type="ORF">EV199_2393</name>
</gene>
<keyword evidence="2" id="KW-0805">Transcription regulation</keyword>
<evidence type="ECO:0000313" key="5">
    <source>
        <dbReference type="EMBL" id="RZS76508.1"/>
    </source>
</evidence>
<dbReference type="Pfam" id="PF03965">
    <property type="entry name" value="Penicillinase_R"/>
    <property type="match status" value="1"/>
</dbReference>
<dbReference type="Gene3D" id="1.10.10.10">
    <property type="entry name" value="Winged helix-like DNA-binding domain superfamily/Winged helix DNA-binding domain"/>
    <property type="match status" value="1"/>
</dbReference>
<keyword evidence="6" id="KW-1185">Reference proteome</keyword>
<evidence type="ECO:0000256" key="3">
    <source>
        <dbReference type="ARBA" id="ARBA00023125"/>
    </source>
</evidence>
<dbReference type="AlphaFoldDB" id="A0A4Q7N612"/>
<organism evidence="5 6">
    <name type="scientific">Pseudobacter ginsenosidimutans</name>
    <dbReference type="NCBI Taxonomy" id="661488"/>
    <lineage>
        <taxon>Bacteria</taxon>
        <taxon>Pseudomonadati</taxon>
        <taxon>Bacteroidota</taxon>
        <taxon>Chitinophagia</taxon>
        <taxon>Chitinophagales</taxon>
        <taxon>Chitinophagaceae</taxon>
        <taxon>Pseudobacter</taxon>
    </lineage>
</organism>
<proteinExistence type="inferred from homology"/>
<dbReference type="EMBL" id="SGXA01000001">
    <property type="protein sequence ID" value="RZS76508.1"/>
    <property type="molecule type" value="Genomic_DNA"/>
</dbReference>
<dbReference type="SUPFAM" id="SSF46785">
    <property type="entry name" value="Winged helix' DNA-binding domain"/>
    <property type="match status" value="1"/>
</dbReference>
<sequence>MANTKTIKPTESELEILNVLWVKGTASVREVHEELLKYKEAGYTTTLKLMQIMHEKGLVKRDDSVKTHIYQATVSREKTQKHLVGKMIDTLFGGSPTAMVMQALGNHKASPEELEAIQQMINNLKKQ</sequence>
<dbReference type="InterPro" id="IPR036388">
    <property type="entry name" value="WH-like_DNA-bd_sf"/>
</dbReference>
<reference evidence="5 6" key="1">
    <citation type="submission" date="2019-02" db="EMBL/GenBank/DDBJ databases">
        <title>Genomic Encyclopedia of Type Strains, Phase IV (KMG-IV): sequencing the most valuable type-strain genomes for metagenomic binning, comparative biology and taxonomic classification.</title>
        <authorList>
            <person name="Goeker M."/>
        </authorList>
    </citation>
    <scope>NUCLEOTIDE SEQUENCE [LARGE SCALE GENOMIC DNA]</scope>
    <source>
        <strain evidence="5 6">DSM 18116</strain>
    </source>
</reference>
<evidence type="ECO:0000313" key="6">
    <source>
        <dbReference type="Proteomes" id="UP000293874"/>
    </source>
</evidence>
<dbReference type="GO" id="GO:0003677">
    <property type="term" value="F:DNA binding"/>
    <property type="evidence" value="ECO:0007669"/>
    <property type="project" value="UniProtKB-KW"/>
</dbReference>
<dbReference type="Gene3D" id="1.10.4040.10">
    <property type="entry name" value="Penicillinase repressor domain"/>
    <property type="match status" value="1"/>
</dbReference>
<dbReference type="GO" id="GO:0045892">
    <property type="term" value="P:negative regulation of DNA-templated transcription"/>
    <property type="evidence" value="ECO:0007669"/>
    <property type="project" value="InterPro"/>
</dbReference>
<dbReference type="OrthoDB" id="279010at2"/>
<dbReference type="InterPro" id="IPR036390">
    <property type="entry name" value="WH_DNA-bd_sf"/>
</dbReference>
<evidence type="ECO:0000256" key="4">
    <source>
        <dbReference type="ARBA" id="ARBA00023163"/>
    </source>
</evidence>
<keyword evidence="3" id="KW-0238">DNA-binding</keyword>